<comment type="similarity">
    <text evidence="2">Belongs to the TAF4 family.</text>
</comment>
<dbReference type="PANTHER" id="PTHR15138:SF18">
    <property type="entry name" value="TATA-BOX BINDING PROTEIN ASSOCIATED FACTOR 4"/>
    <property type="match status" value="1"/>
</dbReference>
<dbReference type="GO" id="GO:0005669">
    <property type="term" value="C:transcription factor TFIID complex"/>
    <property type="evidence" value="ECO:0007669"/>
    <property type="project" value="InterPro"/>
</dbReference>
<evidence type="ECO:0000259" key="7">
    <source>
        <dbReference type="PROSITE" id="PS51119"/>
    </source>
</evidence>
<dbReference type="FunFam" id="1.10.20.10:FF:000015">
    <property type="entry name" value="Transcription initiation factor TFIID subunit 4B"/>
    <property type="match status" value="1"/>
</dbReference>
<dbReference type="PANTHER" id="PTHR15138">
    <property type="entry name" value="TRANSCRIPTION INITIATION FACTOR TFIID SUBUNIT 4"/>
    <property type="match status" value="1"/>
</dbReference>
<gene>
    <name evidence="8" type="primary">LOC114462354</name>
</gene>
<evidence type="ECO:0000313" key="8">
    <source>
        <dbReference type="Ensembl" id="ENSGWIP00000036506.1"/>
    </source>
</evidence>
<dbReference type="SUPFAM" id="SSF47113">
    <property type="entry name" value="Histone-fold"/>
    <property type="match status" value="1"/>
</dbReference>
<dbReference type="InterPro" id="IPR003894">
    <property type="entry name" value="TAFH_NHR1"/>
</dbReference>
<dbReference type="OrthoDB" id="21060at2759"/>
<keyword evidence="9" id="KW-1185">Reference proteome</keyword>
<dbReference type="SUPFAM" id="SSF158553">
    <property type="entry name" value="TAFH domain-like"/>
    <property type="match status" value="1"/>
</dbReference>
<evidence type="ECO:0000256" key="5">
    <source>
        <dbReference type="ARBA" id="ARBA00023242"/>
    </source>
</evidence>
<reference evidence="8" key="3">
    <citation type="submission" date="2025-09" db="UniProtKB">
        <authorList>
            <consortium name="Ensembl"/>
        </authorList>
    </citation>
    <scope>IDENTIFICATION</scope>
</reference>
<dbReference type="InterPro" id="IPR037249">
    <property type="entry name" value="TAFH/NHR1_dom_sf"/>
</dbReference>
<proteinExistence type="inferred from homology"/>
<feature type="domain" description="TAFH" evidence="7">
    <location>
        <begin position="230"/>
        <end position="327"/>
    </location>
</feature>
<dbReference type="GeneID" id="114462354"/>
<dbReference type="InterPro" id="IPR007900">
    <property type="entry name" value="TAF4_C"/>
</dbReference>
<evidence type="ECO:0000256" key="3">
    <source>
        <dbReference type="ARBA" id="ARBA00023015"/>
    </source>
</evidence>
<dbReference type="GO" id="GO:0046982">
    <property type="term" value="F:protein heterodimerization activity"/>
    <property type="evidence" value="ECO:0007669"/>
    <property type="project" value="InterPro"/>
</dbReference>
<dbReference type="PROSITE" id="PS51119">
    <property type="entry name" value="TAFH"/>
    <property type="match status" value="1"/>
</dbReference>
<sequence>MMTSNKGVSEGPTQDSCGTAQDGEPSPQVRTLSVPAKCTPIPLHPQPTSAAILKRSSDSSHTIPSAPIFQVPASTGTNVIPAQPVKLVAKAVTPAGVKQAVSFMTPGNQAMPPARTLVISVPKAAASHTAASKQLSASLIIPPGMMLIRSDSGQLMLVSQQALAQVQQAPRILSAQAPRIMAPQVVGVLPQAARAEPSSAVTEQQKHSEIVGPVTSNTKESASSFSQETLESVKKCKSFLITLIKLASSDSRSTTMANSVKELVRNLLEGKMEAEEFTEQLYFDLNATPQPCLVPFLKKSLGTVRRLISDPQLFIQQALSDPNLPTLFSSTDTGQTTKTFQQGVQQPLRPVLPTLVQSRSLSRMVQTGKHLTGGIPIKQPHIRDIPNSNKSTFKDSSRAYREDDDINDVASMAGVNLKEENAQILTSGVGSVVQSCQDQLFLSPHLVLNRIVQTGQRLGVTEVGAEVVALVSHATQEYLRGLLEKVTLMAEHRKVMLKHDQRYAEVSDVRSQFRFLEEVESLKKKKQDEVEKEKLFRLARSRAHREDPLQQQLKQRAKELQLIEEAQLQQREANLTALAAIGPRKKRPIDHTKPQVSLLPRQARVTRVILRDLLLCMEQEPFLCNSLMFYKAML</sequence>
<dbReference type="RefSeq" id="XP_028300923.1">
    <property type="nucleotide sequence ID" value="XM_028445122.1"/>
</dbReference>
<dbReference type="Gene3D" id="1.20.120.1110">
    <property type="entry name" value="TAFH/NHR1 domain"/>
    <property type="match status" value="1"/>
</dbReference>
<dbReference type="CDD" id="cd08045">
    <property type="entry name" value="HFD_TAF4"/>
    <property type="match status" value="1"/>
</dbReference>
<evidence type="ECO:0000256" key="6">
    <source>
        <dbReference type="SAM" id="MobiDB-lite"/>
    </source>
</evidence>
<accession>A0A8C5GWR4</accession>
<keyword evidence="3" id="KW-0805">Transcription regulation</keyword>
<dbReference type="GO" id="GO:0006367">
    <property type="term" value="P:transcription initiation at RNA polymerase II promoter"/>
    <property type="evidence" value="ECO:0007669"/>
    <property type="project" value="TreeGrafter"/>
</dbReference>
<dbReference type="SMART" id="SM00549">
    <property type="entry name" value="TAFH"/>
    <property type="match status" value="1"/>
</dbReference>
<dbReference type="GO" id="GO:0006355">
    <property type="term" value="P:regulation of DNA-templated transcription"/>
    <property type="evidence" value="ECO:0007669"/>
    <property type="project" value="UniProtKB-ARBA"/>
</dbReference>
<dbReference type="Ensembl" id="ENSGWIT00000039776.1">
    <property type="protein sequence ID" value="ENSGWIP00000036506.1"/>
    <property type="gene ID" value="ENSGWIG00000018802.1"/>
</dbReference>
<dbReference type="GO" id="GO:0003677">
    <property type="term" value="F:DNA binding"/>
    <property type="evidence" value="ECO:0007669"/>
    <property type="project" value="TreeGrafter"/>
</dbReference>
<evidence type="ECO:0000256" key="2">
    <source>
        <dbReference type="ARBA" id="ARBA00006178"/>
    </source>
</evidence>
<dbReference type="Gene3D" id="1.10.20.10">
    <property type="entry name" value="Histone, subunit A"/>
    <property type="match status" value="1"/>
</dbReference>
<keyword evidence="5" id="KW-0539">Nucleus</keyword>
<dbReference type="AlphaFoldDB" id="A0A8C5GWR4"/>
<name>A0A8C5GWR4_GOUWI</name>
<evidence type="ECO:0000256" key="1">
    <source>
        <dbReference type="ARBA" id="ARBA00004123"/>
    </source>
</evidence>
<dbReference type="InterPro" id="IPR009072">
    <property type="entry name" value="Histone-fold"/>
</dbReference>
<evidence type="ECO:0000256" key="4">
    <source>
        <dbReference type="ARBA" id="ARBA00023163"/>
    </source>
</evidence>
<dbReference type="GO" id="GO:0016251">
    <property type="term" value="F:RNA polymerase II general transcription initiation factor activity"/>
    <property type="evidence" value="ECO:0007669"/>
    <property type="project" value="TreeGrafter"/>
</dbReference>
<feature type="region of interest" description="Disordered" evidence="6">
    <location>
        <begin position="1"/>
        <end position="32"/>
    </location>
</feature>
<reference evidence="8" key="2">
    <citation type="submission" date="2025-08" db="UniProtKB">
        <authorList>
            <consortium name="Ensembl"/>
        </authorList>
    </citation>
    <scope>IDENTIFICATION</scope>
</reference>
<dbReference type="Pfam" id="PF05236">
    <property type="entry name" value="TAF4"/>
    <property type="match status" value="1"/>
</dbReference>
<protein>
    <submittedName>
        <fullName evidence="8">Transcription initiation factor TFIID subunit 4-like</fullName>
    </submittedName>
</protein>
<dbReference type="Pfam" id="PF07531">
    <property type="entry name" value="TAFH"/>
    <property type="match status" value="1"/>
</dbReference>
<feature type="compositionally biased region" description="Polar residues" evidence="6">
    <location>
        <begin position="1"/>
        <end position="19"/>
    </location>
</feature>
<comment type="subcellular location">
    <subcellularLocation>
        <location evidence="1">Nucleus</location>
    </subcellularLocation>
</comment>
<organism evidence="8 9">
    <name type="scientific">Gouania willdenowi</name>
    <name type="common">Blunt-snouted clingfish</name>
    <name type="synonym">Lepadogaster willdenowi</name>
    <dbReference type="NCBI Taxonomy" id="441366"/>
    <lineage>
        <taxon>Eukaryota</taxon>
        <taxon>Metazoa</taxon>
        <taxon>Chordata</taxon>
        <taxon>Craniata</taxon>
        <taxon>Vertebrata</taxon>
        <taxon>Euteleostomi</taxon>
        <taxon>Actinopterygii</taxon>
        <taxon>Neopterygii</taxon>
        <taxon>Teleostei</taxon>
        <taxon>Neoteleostei</taxon>
        <taxon>Acanthomorphata</taxon>
        <taxon>Ovalentaria</taxon>
        <taxon>Blenniimorphae</taxon>
        <taxon>Blenniiformes</taxon>
        <taxon>Gobiesocoidei</taxon>
        <taxon>Gobiesocidae</taxon>
        <taxon>Gobiesocinae</taxon>
        <taxon>Gouania</taxon>
    </lineage>
</organism>
<evidence type="ECO:0000313" key="9">
    <source>
        <dbReference type="Proteomes" id="UP000694680"/>
    </source>
</evidence>
<dbReference type="Proteomes" id="UP000694680">
    <property type="component" value="Chromosome 4"/>
</dbReference>
<dbReference type="InterPro" id="IPR045144">
    <property type="entry name" value="TAF4"/>
</dbReference>
<keyword evidence="4" id="KW-0804">Transcription</keyword>
<reference evidence="8" key="1">
    <citation type="submission" date="2020-06" db="EMBL/GenBank/DDBJ databases">
        <authorList>
            <consortium name="Wellcome Sanger Institute Data Sharing"/>
        </authorList>
    </citation>
    <scope>NUCLEOTIDE SEQUENCE [LARGE SCALE GENOMIC DNA]</scope>
</reference>